<keyword evidence="8" id="KW-1185">Reference proteome</keyword>
<dbReference type="Proteomes" id="UP001209570">
    <property type="component" value="Unassembled WGS sequence"/>
</dbReference>
<dbReference type="GO" id="GO:0016020">
    <property type="term" value="C:membrane"/>
    <property type="evidence" value="ECO:0007669"/>
    <property type="project" value="UniProtKB-SubCell"/>
</dbReference>
<keyword evidence="3 5" id="KW-1133">Transmembrane helix</keyword>
<dbReference type="PANTHER" id="PTHR46346:SF1">
    <property type="entry name" value="PHOSPHATIDYLINOSITOL N-ACETYLGLUCOSAMINYLTRANSFERASE SUBUNIT P"/>
    <property type="match status" value="1"/>
</dbReference>
<evidence type="ECO:0000313" key="8">
    <source>
        <dbReference type="Proteomes" id="UP001209570"/>
    </source>
</evidence>
<keyword evidence="2 5" id="KW-0812">Transmembrane</keyword>
<evidence type="ECO:0000256" key="3">
    <source>
        <dbReference type="ARBA" id="ARBA00022989"/>
    </source>
</evidence>
<evidence type="ECO:0000259" key="6">
    <source>
        <dbReference type="Pfam" id="PF08510"/>
    </source>
</evidence>
<sequence length="153" mass="17389">MKHKTRALSHPTPSTLSFKELQRLNAMKMEIFGFAGWLTSTVLYVLFIMWAYLPDSTLRAYGFTYLPSKHWAVAVPAMIVMSYLFSIVVYKALNLRWTPAFDSYATVWDNDSVFLDQEQAVDAHAGVATPPISDIPLPRVNRRLFGCRSPCSH</sequence>
<dbReference type="AlphaFoldDB" id="A0AAD5QBI1"/>
<evidence type="ECO:0000256" key="5">
    <source>
        <dbReference type="SAM" id="Phobius"/>
    </source>
</evidence>
<dbReference type="InterPro" id="IPR013717">
    <property type="entry name" value="PIG-P"/>
</dbReference>
<comment type="caution">
    <text evidence="7">The sequence shown here is derived from an EMBL/GenBank/DDBJ whole genome shotgun (WGS) entry which is preliminary data.</text>
</comment>
<dbReference type="PANTHER" id="PTHR46346">
    <property type="entry name" value="PHOSPHATIDYLINOSITOL N-ACETYLGLUCOSAMINYLTRANSFERASE SUBUNIT P"/>
    <property type="match status" value="1"/>
</dbReference>
<dbReference type="Pfam" id="PF08510">
    <property type="entry name" value="PIG-P"/>
    <property type="match status" value="1"/>
</dbReference>
<evidence type="ECO:0000256" key="1">
    <source>
        <dbReference type="ARBA" id="ARBA00004141"/>
    </source>
</evidence>
<feature type="domain" description="PIG-P" evidence="6">
    <location>
        <begin position="29"/>
        <end position="145"/>
    </location>
</feature>
<name>A0AAD5QBI1_PYTIN</name>
<feature type="transmembrane region" description="Helical" evidence="5">
    <location>
        <begin position="73"/>
        <end position="93"/>
    </location>
</feature>
<dbReference type="GO" id="GO:0006506">
    <property type="term" value="P:GPI anchor biosynthetic process"/>
    <property type="evidence" value="ECO:0007669"/>
    <property type="project" value="TreeGrafter"/>
</dbReference>
<proteinExistence type="predicted"/>
<comment type="subcellular location">
    <subcellularLocation>
        <location evidence="1">Membrane</location>
        <topology evidence="1">Multi-pass membrane protein</topology>
    </subcellularLocation>
</comment>
<dbReference type="InterPro" id="IPR052263">
    <property type="entry name" value="GPI_Anchor_Biosynth"/>
</dbReference>
<accession>A0AAD5QBI1</accession>
<dbReference type="GO" id="GO:0005783">
    <property type="term" value="C:endoplasmic reticulum"/>
    <property type="evidence" value="ECO:0007669"/>
    <property type="project" value="TreeGrafter"/>
</dbReference>
<evidence type="ECO:0000313" key="7">
    <source>
        <dbReference type="EMBL" id="KAJ0406413.1"/>
    </source>
</evidence>
<gene>
    <name evidence="7" type="ORF">P43SY_007021</name>
</gene>
<protein>
    <recommendedName>
        <fullName evidence="6">PIG-P domain-containing protein</fullName>
    </recommendedName>
</protein>
<organism evidence="7 8">
    <name type="scientific">Pythium insidiosum</name>
    <name type="common">Pythiosis disease agent</name>
    <dbReference type="NCBI Taxonomy" id="114742"/>
    <lineage>
        <taxon>Eukaryota</taxon>
        <taxon>Sar</taxon>
        <taxon>Stramenopiles</taxon>
        <taxon>Oomycota</taxon>
        <taxon>Peronosporomycetes</taxon>
        <taxon>Pythiales</taxon>
        <taxon>Pythiaceae</taxon>
        <taxon>Pythium</taxon>
    </lineage>
</organism>
<keyword evidence="4 5" id="KW-0472">Membrane</keyword>
<reference evidence="7" key="1">
    <citation type="submission" date="2021-12" db="EMBL/GenBank/DDBJ databases">
        <title>Prjna785345.</title>
        <authorList>
            <person name="Rujirawat T."/>
            <person name="Krajaejun T."/>
        </authorList>
    </citation>
    <scope>NUCLEOTIDE SEQUENCE</scope>
    <source>
        <strain evidence="7">Pi057C3</strain>
    </source>
</reference>
<evidence type="ECO:0000256" key="4">
    <source>
        <dbReference type="ARBA" id="ARBA00023136"/>
    </source>
</evidence>
<dbReference type="EMBL" id="JAKCXM010000033">
    <property type="protein sequence ID" value="KAJ0406413.1"/>
    <property type="molecule type" value="Genomic_DNA"/>
</dbReference>
<evidence type="ECO:0000256" key="2">
    <source>
        <dbReference type="ARBA" id="ARBA00022692"/>
    </source>
</evidence>
<feature type="transmembrane region" description="Helical" evidence="5">
    <location>
        <begin position="31"/>
        <end position="53"/>
    </location>
</feature>